<feature type="transmembrane region" description="Helical" evidence="11">
    <location>
        <begin position="53"/>
        <end position="75"/>
    </location>
</feature>
<evidence type="ECO:0000256" key="4">
    <source>
        <dbReference type="ARBA" id="ARBA00022692"/>
    </source>
</evidence>
<dbReference type="SUPFAM" id="SSF161111">
    <property type="entry name" value="Cation efflux protein transmembrane domain-like"/>
    <property type="match status" value="1"/>
</dbReference>
<gene>
    <name evidence="12" type="primary">ORF122467</name>
</gene>
<feature type="transmembrane region" description="Helical" evidence="11">
    <location>
        <begin position="95"/>
        <end position="114"/>
    </location>
</feature>
<evidence type="ECO:0000256" key="1">
    <source>
        <dbReference type="ARBA" id="ARBA00004146"/>
    </source>
</evidence>
<dbReference type="GO" id="GO:0031901">
    <property type="term" value="C:early endosome membrane"/>
    <property type="evidence" value="ECO:0007669"/>
    <property type="project" value="UniProtKB-SubCell"/>
</dbReference>
<keyword evidence="7 11" id="KW-1133">Transmembrane helix</keyword>
<dbReference type="InterPro" id="IPR027469">
    <property type="entry name" value="Cation_efflux_TMD_sf"/>
</dbReference>
<dbReference type="AlphaFoldDB" id="A0A0B7AIC3"/>
<keyword evidence="4 11" id="KW-0812">Transmembrane</keyword>
<evidence type="ECO:0000256" key="10">
    <source>
        <dbReference type="ARBA" id="ARBA00023329"/>
    </source>
</evidence>
<evidence type="ECO:0000256" key="8">
    <source>
        <dbReference type="ARBA" id="ARBA00023018"/>
    </source>
</evidence>
<reference evidence="12" key="1">
    <citation type="submission" date="2014-12" db="EMBL/GenBank/DDBJ databases">
        <title>Insight into the proteome of Arion vulgaris.</title>
        <authorList>
            <person name="Aradska J."/>
            <person name="Bulat T."/>
            <person name="Smidak R."/>
            <person name="Sarate P."/>
            <person name="Gangsoo J."/>
            <person name="Sialana F."/>
            <person name="Bilban M."/>
            <person name="Lubec G."/>
        </authorList>
    </citation>
    <scope>NUCLEOTIDE SEQUENCE</scope>
    <source>
        <tissue evidence="12">Skin</tissue>
    </source>
</reference>
<dbReference type="EMBL" id="HACG01033874">
    <property type="protein sequence ID" value="CEK80739.1"/>
    <property type="molecule type" value="Transcribed_RNA"/>
</dbReference>
<keyword evidence="10" id="KW-0968">Cytoplasmic vesicle</keyword>
<sequence>MAEDDTNYVPMKDITNCKTNEGKKKCSNDGSENAILIDSQKHSQESLARLHTAALLISWISIVFSLGTGIIGIVLSVTGQSEALFAYGLDAILDSLSSVAVVWRFHVGINYIYAPERERKACIAIGILFIVSAISLIGKSVHAIILETHETKQIILYASFALSCGIISAFIAVTKIYVGTKIGSQALYTDSIITLVGTVTCFASVAGLEMYVENTDLWYLDSVFSILCGSFLFVFGINLLYSKLRKKKVQT</sequence>
<evidence type="ECO:0000256" key="6">
    <source>
        <dbReference type="ARBA" id="ARBA00022833"/>
    </source>
</evidence>
<evidence type="ECO:0000256" key="2">
    <source>
        <dbReference type="ARBA" id="ARBA00004644"/>
    </source>
</evidence>
<evidence type="ECO:0000256" key="11">
    <source>
        <dbReference type="SAM" id="Phobius"/>
    </source>
</evidence>
<keyword evidence="9 11" id="KW-0472">Membrane</keyword>
<dbReference type="Gene3D" id="1.20.1510.10">
    <property type="entry name" value="Cation efflux protein transmembrane domain"/>
    <property type="match status" value="1"/>
</dbReference>
<feature type="transmembrane region" description="Helical" evidence="11">
    <location>
        <begin position="218"/>
        <end position="241"/>
    </location>
</feature>
<evidence type="ECO:0000256" key="7">
    <source>
        <dbReference type="ARBA" id="ARBA00022989"/>
    </source>
</evidence>
<evidence type="ECO:0000256" key="3">
    <source>
        <dbReference type="ARBA" id="ARBA00008731"/>
    </source>
</evidence>
<dbReference type="InterPro" id="IPR026765">
    <property type="entry name" value="Tmem163"/>
</dbReference>
<comment type="similarity">
    <text evidence="3">Belongs to the TMEM163 family.</text>
</comment>
<name>A0A0B7AIC3_9EUPU</name>
<accession>A0A0B7AIC3</accession>
<feature type="transmembrane region" description="Helical" evidence="11">
    <location>
        <begin position="154"/>
        <end position="174"/>
    </location>
</feature>
<keyword evidence="5" id="KW-0967">Endosome</keyword>
<evidence type="ECO:0000256" key="5">
    <source>
        <dbReference type="ARBA" id="ARBA00022753"/>
    </source>
</evidence>
<comment type="subcellular location">
    <subcellularLocation>
        <location evidence="2">Cytoplasmic vesicle</location>
        <location evidence="2">Secretory vesicle</location>
        <location evidence="2">Synaptic vesicle membrane</location>
        <topology evidence="2">Multi-pass membrane protein</topology>
    </subcellularLocation>
    <subcellularLocation>
        <location evidence="1">Early endosome membrane</location>
    </subcellularLocation>
</comment>
<keyword evidence="6" id="KW-0862">Zinc</keyword>
<dbReference type="PANTHER" id="PTHR31937:SF2">
    <property type="entry name" value="TRANSMEMBRANE PROTEIN 163"/>
    <property type="match status" value="1"/>
</dbReference>
<organism evidence="12">
    <name type="scientific">Arion vulgaris</name>
    <dbReference type="NCBI Taxonomy" id="1028688"/>
    <lineage>
        <taxon>Eukaryota</taxon>
        <taxon>Metazoa</taxon>
        <taxon>Spiralia</taxon>
        <taxon>Lophotrochozoa</taxon>
        <taxon>Mollusca</taxon>
        <taxon>Gastropoda</taxon>
        <taxon>Heterobranchia</taxon>
        <taxon>Euthyneura</taxon>
        <taxon>Panpulmonata</taxon>
        <taxon>Eupulmonata</taxon>
        <taxon>Stylommatophora</taxon>
        <taxon>Helicina</taxon>
        <taxon>Arionoidea</taxon>
        <taxon>Arionidae</taxon>
        <taxon>Arion</taxon>
    </lineage>
</organism>
<protein>
    <submittedName>
        <fullName evidence="12">Uncharacterized protein</fullName>
    </submittedName>
</protein>
<feature type="transmembrane region" description="Helical" evidence="11">
    <location>
        <begin position="186"/>
        <end position="206"/>
    </location>
</feature>
<dbReference type="PANTHER" id="PTHR31937">
    <property type="entry name" value="TRANSMEMBRANE PROTEIN 163"/>
    <property type="match status" value="1"/>
</dbReference>
<proteinExistence type="inferred from homology"/>
<keyword evidence="8" id="KW-0770">Synapse</keyword>
<evidence type="ECO:0000313" key="12">
    <source>
        <dbReference type="EMBL" id="CEK80739.1"/>
    </source>
</evidence>
<dbReference type="GO" id="GO:0030672">
    <property type="term" value="C:synaptic vesicle membrane"/>
    <property type="evidence" value="ECO:0007669"/>
    <property type="project" value="UniProtKB-SubCell"/>
</dbReference>
<evidence type="ECO:0000256" key="9">
    <source>
        <dbReference type="ARBA" id="ARBA00023136"/>
    </source>
</evidence>
<feature type="transmembrane region" description="Helical" evidence="11">
    <location>
        <begin position="121"/>
        <end position="142"/>
    </location>
</feature>